<evidence type="ECO:0000256" key="1">
    <source>
        <dbReference type="ARBA" id="ARBA00004191"/>
    </source>
</evidence>
<comment type="caution">
    <text evidence="13">The sequence shown here is derived from an EMBL/GenBank/DDBJ whole genome shotgun (WGS) entry which is preliminary data.</text>
</comment>
<keyword evidence="14" id="KW-1185">Reference proteome</keyword>
<proteinExistence type="inferred from homology"/>
<dbReference type="InterPro" id="IPR018370">
    <property type="entry name" value="Chaperonin_Cpn60_CS"/>
</dbReference>
<comment type="function">
    <text evidence="9 11">Together with its co-chaperonin GroES, plays an essential role in assisting protein folding. The GroEL-GroES system forms a nano-cage that allows encapsulation of the non-native substrate proteins and provides a physical environment optimized to promote and accelerate protein folding.</text>
</comment>
<evidence type="ECO:0000256" key="10">
    <source>
        <dbReference type="RuleBase" id="RU000418"/>
    </source>
</evidence>
<evidence type="ECO:0000256" key="5">
    <source>
        <dbReference type="ARBA" id="ARBA00022840"/>
    </source>
</evidence>
<dbReference type="SUPFAM" id="SSF48592">
    <property type="entry name" value="GroEL equatorial domain-like"/>
    <property type="match status" value="1"/>
</dbReference>
<name>A0ABP7G8L1_9ACTN</name>
<evidence type="ECO:0000256" key="9">
    <source>
        <dbReference type="HAMAP-Rule" id="MF_00600"/>
    </source>
</evidence>
<dbReference type="PROSITE" id="PS00296">
    <property type="entry name" value="CHAPERONINS_CPN60"/>
    <property type="match status" value="1"/>
</dbReference>
<dbReference type="NCBIfam" id="NF009489">
    <property type="entry name" value="PRK12851.1"/>
    <property type="match status" value="1"/>
</dbReference>
<comment type="similarity">
    <text evidence="3 9 10">Belongs to the chaperonin (HSP60) family.</text>
</comment>
<gene>
    <name evidence="13" type="primary">groL_1</name>
    <name evidence="9" type="synonym">groEL</name>
    <name evidence="9" type="synonym">groL</name>
    <name evidence="13" type="ORF">GCM10022402_41410</name>
</gene>
<dbReference type="PRINTS" id="PR00298">
    <property type="entry name" value="CHAPERONIN60"/>
</dbReference>
<keyword evidence="7 9" id="KW-0413">Isomerase</keyword>
<comment type="subunit">
    <text evidence="9 11">Forms a cylinder of 14 subunits composed of two heptameric rings stacked back-to-back. Interacts with the co-chaperonin GroES.</text>
</comment>
<organism evidence="13 14">
    <name type="scientific">Salinactinospora qingdaonensis</name>
    <dbReference type="NCBI Taxonomy" id="702744"/>
    <lineage>
        <taxon>Bacteria</taxon>
        <taxon>Bacillati</taxon>
        <taxon>Actinomycetota</taxon>
        <taxon>Actinomycetes</taxon>
        <taxon>Streptosporangiales</taxon>
        <taxon>Nocardiopsidaceae</taxon>
        <taxon>Salinactinospora</taxon>
    </lineage>
</organism>
<dbReference type="InterPro" id="IPR002423">
    <property type="entry name" value="Cpn60/GroEL/TCP-1"/>
</dbReference>
<keyword evidence="6 9" id="KW-0143">Chaperone</keyword>
<feature type="binding site" evidence="9">
    <location>
        <begin position="30"/>
        <end position="33"/>
    </location>
    <ligand>
        <name>ATP</name>
        <dbReference type="ChEBI" id="CHEBI:30616"/>
    </ligand>
</feature>
<evidence type="ECO:0000256" key="6">
    <source>
        <dbReference type="ARBA" id="ARBA00023186"/>
    </source>
</evidence>
<evidence type="ECO:0000256" key="2">
    <source>
        <dbReference type="ARBA" id="ARBA00004241"/>
    </source>
</evidence>
<dbReference type="InterPro" id="IPR027410">
    <property type="entry name" value="TCP-1-like_intermed_sf"/>
</dbReference>
<dbReference type="SUPFAM" id="SSF52029">
    <property type="entry name" value="GroEL apical domain-like"/>
    <property type="match status" value="1"/>
</dbReference>
<dbReference type="SUPFAM" id="SSF54849">
    <property type="entry name" value="GroEL-intermediate domain like"/>
    <property type="match status" value="1"/>
</dbReference>
<dbReference type="InterPro" id="IPR027413">
    <property type="entry name" value="GROEL-like_equatorial_sf"/>
</dbReference>
<dbReference type="NCBIfam" id="NF009488">
    <property type="entry name" value="PRK12850.1"/>
    <property type="match status" value="1"/>
</dbReference>
<dbReference type="RefSeq" id="WP_344975088.1">
    <property type="nucleotide sequence ID" value="NZ_BAABDD010000028.1"/>
</dbReference>
<evidence type="ECO:0000256" key="3">
    <source>
        <dbReference type="ARBA" id="ARBA00006607"/>
    </source>
</evidence>
<feature type="binding site" evidence="9">
    <location>
        <begin position="87"/>
        <end position="91"/>
    </location>
    <ligand>
        <name>ATP</name>
        <dbReference type="ChEBI" id="CHEBI:30616"/>
    </ligand>
</feature>
<dbReference type="Gene3D" id="1.10.560.10">
    <property type="entry name" value="GroEL-like equatorial domain"/>
    <property type="match status" value="1"/>
</dbReference>
<dbReference type="NCBIfam" id="NF009487">
    <property type="entry name" value="PRK12849.1"/>
    <property type="match status" value="1"/>
</dbReference>
<dbReference type="EC" id="5.6.1.7" evidence="9"/>
<feature type="binding site" evidence="9">
    <location>
        <position position="494"/>
    </location>
    <ligand>
        <name>ATP</name>
        <dbReference type="ChEBI" id="CHEBI:30616"/>
    </ligand>
</feature>
<dbReference type="EMBL" id="BAABDD010000028">
    <property type="protein sequence ID" value="GAA3759181.1"/>
    <property type="molecule type" value="Genomic_DNA"/>
</dbReference>
<dbReference type="Proteomes" id="UP001500908">
    <property type="component" value="Unassembled WGS sequence"/>
</dbReference>
<evidence type="ECO:0000256" key="8">
    <source>
        <dbReference type="ARBA" id="ARBA00025702"/>
    </source>
</evidence>
<evidence type="ECO:0000313" key="13">
    <source>
        <dbReference type="EMBL" id="GAA3759181.1"/>
    </source>
</evidence>
<sequence length="543" mass="57583">MAAKLIAFDEEARRGLERGMNQLADAVKVTLGPKGRNVVLEKKWGAPTITNDGVSIAKEIELEDPWEKIGAELVKEVAKKTDDVAGDGTTTATVLAQALVREGLRNVAAGANPVGLKRGIEAAVSRISEELANLSKGIETKEQIASTASISAGDQQVGEIIADAMDKVGKEGVITVEEGQTFGLELELAEGMRFDKGYISPYFATDLERMETVLEDPYILIANQKISNNNEFLPIVEKVLQAGRPLMVIAEDLEGGALQTLVVNKIRGTFKSVAVKAPGFGDRRKAQLSDIATLTGGQVITEEVGLKLENTELDMLGRARKVVVTRDETTIVEGAGDAEAIAGRVNEIRNEIERTDSDYDREKLQERLARLAGGVAVIKAGAATEVELKERKHRIEDAVRNAKAAVEEGILPGGGVALLQAGVPAFEKLELEGDEAIGADIVRRAIAEPLRQIAINSGLEGGVVVEKVRGLEPGIGLNAATGEYTDLANDGVIDPTKVTRSALQNAASIAGLFLTTESVIAEKPEKQQAAAAAPGADMGGMDF</sequence>
<keyword evidence="4 9" id="KW-0547">Nucleotide-binding</keyword>
<dbReference type="Gene3D" id="3.50.7.10">
    <property type="entry name" value="GroEL"/>
    <property type="match status" value="1"/>
</dbReference>
<protein>
    <recommendedName>
        <fullName evidence="9">Chaperonin GroEL</fullName>
        <ecNumber evidence="9">5.6.1.7</ecNumber>
    </recommendedName>
    <alternativeName>
        <fullName evidence="9">60 kDa chaperonin</fullName>
    </alternativeName>
    <alternativeName>
        <fullName evidence="9">Chaperonin-60</fullName>
        <shortName evidence="9">Cpn60</shortName>
    </alternativeName>
</protein>
<evidence type="ECO:0000256" key="4">
    <source>
        <dbReference type="ARBA" id="ARBA00022741"/>
    </source>
</evidence>
<evidence type="ECO:0000256" key="7">
    <source>
        <dbReference type="ARBA" id="ARBA00023235"/>
    </source>
</evidence>
<evidence type="ECO:0000256" key="12">
    <source>
        <dbReference type="SAM" id="Coils"/>
    </source>
</evidence>
<dbReference type="HAMAP" id="MF_00600">
    <property type="entry name" value="CH60"/>
    <property type="match status" value="1"/>
</dbReference>
<dbReference type="NCBIfam" id="NF000592">
    <property type="entry name" value="PRK00013.1"/>
    <property type="match status" value="1"/>
</dbReference>
<dbReference type="Pfam" id="PF00118">
    <property type="entry name" value="Cpn60_TCP1"/>
    <property type="match status" value="1"/>
</dbReference>
<dbReference type="InterPro" id="IPR027409">
    <property type="entry name" value="GroEL-like_apical_dom_sf"/>
</dbReference>
<evidence type="ECO:0000313" key="14">
    <source>
        <dbReference type="Proteomes" id="UP001500908"/>
    </source>
</evidence>
<accession>A0ABP7G8L1</accession>
<dbReference type="PANTHER" id="PTHR45633">
    <property type="entry name" value="60 KDA HEAT SHOCK PROTEIN, MITOCHONDRIAL"/>
    <property type="match status" value="1"/>
</dbReference>
<dbReference type="Gene3D" id="3.30.260.10">
    <property type="entry name" value="TCP-1-like chaperonin intermediate domain"/>
    <property type="match status" value="1"/>
</dbReference>
<comment type="subcellular location">
    <subcellularLocation>
        <location evidence="2">Cell surface</location>
    </subcellularLocation>
    <subcellularLocation>
        <location evidence="9">Cytoplasm</location>
    </subcellularLocation>
    <subcellularLocation>
        <location evidence="8">Secreted</location>
        <location evidence="8">Capsule</location>
    </subcellularLocation>
    <subcellularLocation>
        <location evidence="1">Secreted</location>
        <location evidence="1">Cell wall</location>
    </subcellularLocation>
</comment>
<keyword evidence="5 9" id="KW-0067">ATP-binding</keyword>
<dbReference type="InterPro" id="IPR001844">
    <property type="entry name" value="Cpn60/GroEL"/>
</dbReference>
<feature type="coiled-coil region" evidence="12">
    <location>
        <begin position="345"/>
        <end position="408"/>
    </location>
</feature>
<reference evidence="14" key="1">
    <citation type="journal article" date="2019" name="Int. J. Syst. Evol. Microbiol.">
        <title>The Global Catalogue of Microorganisms (GCM) 10K type strain sequencing project: providing services to taxonomists for standard genome sequencing and annotation.</title>
        <authorList>
            <consortium name="The Broad Institute Genomics Platform"/>
            <consortium name="The Broad Institute Genome Sequencing Center for Infectious Disease"/>
            <person name="Wu L."/>
            <person name="Ma J."/>
        </authorList>
    </citation>
    <scope>NUCLEOTIDE SEQUENCE [LARGE SCALE GENOMIC DNA]</scope>
    <source>
        <strain evidence="14">JCM 17137</strain>
    </source>
</reference>
<evidence type="ECO:0000256" key="11">
    <source>
        <dbReference type="RuleBase" id="RU000419"/>
    </source>
</evidence>
<feature type="binding site" evidence="9">
    <location>
        <begin position="478"/>
        <end position="480"/>
    </location>
    <ligand>
        <name>ATP</name>
        <dbReference type="ChEBI" id="CHEBI:30616"/>
    </ligand>
</feature>
<dbReference type="NCBIfam" id="TIGR02348">
    <property type="entry name" value="GroEL"/>
    <property type="match status" value="1"/>
</dbReference>
<feature type="binding site" evidence="9">
    <location>
        <position position="414"/>
    </location>
    <ligand>
        <name>ATP</name>
        <dbReference type="ChEBI" id="CHEBI:30616"/>
    </ligand>
</feature>
<dbReference type="CDD" id="cd03344">
    <property type="entry name" value="GroEL"/>
    <property type="match status" value="1"/>
</dbReference>
<comment type="caution">
    <text evidence="9">Lacks conserved residue(s) required for the propagation of feature annotation.</text>
</comment>
<keyword evidence="12" id="KW-0175">Coiled coil</keyword>
<keyword evidence="9" id="KW-0963">Cytoplasm</keyword>